<sequence length="483" mass="54364">MAEFGAQAIPQLEISPDTTSEGDNAATGSSSSAFDIKDSNGQSKIPKISRSIKGTYQKMKPRKSNIKRLGNKTPSNTCFENKSKIPKPLLLGSSSLTTPLNIPGSSLSPPSSCAAGRTIATKEQEITAVLQRPQTNIILAYRKRKSISQMNFKQFQRLGQSPNKAGTLNAAVHEQSLVVSNNFEDCNYAISSHLSSPMVHAEPRPRFAEMKIFSIIMLNAWRKRRNEVKHLSEELAELKKGAIKTRNQLHVFNTLFRVEQKRNDELSCQLKHSLQDINKTKSSCESLTTSLMSLQADKMLLEQQHQTKDQEIENLTNLLSQTKSDVFKLLAVQRELHANLAKERREVQVLKDEKTDLLSEICQLKFTIEQMAQQQSAELLAKVEKIKSCEQEIENLERQVMGKNCVQQPQAIETMETAKFPNDSLKGTVANRLKKCWNNSMAYSKTRLNIFHWLVYFLLPAAPPPCRKTFPFGPKLGKCFNIA</sequence>
<dbReference type="OrthoDB" id="7694231at2759"/>
<gene>
    <name evidence="3" type="primary">106091629</name>
</gene>
<reference evidence="3" key="1">
    <citation type="submission" date="2020-05" db="UniProtKB">
        <authorList>
            <consortium name="EnsemblMetazoa"/>
        </authorList>
    </citation>
    <scope>IDENTIFICATION</scope>
    <source>
        <strain evidence="3">USDA</strain>
    </source>
</reference>
<proteinExistence type="predicted"/>
<dbReference type="EnsemblMetazoa" id="SCAU000988-RA">
    <property type="protein sequence ID" value="SCAU000988-PA"/>
    <property type="gene ID" value="SCAU000988"/>
</dbReference>
<evidence type="ECO:0000256" key="1">
    <source>
        <dbReference type="SAM" id="Coils"/>
    </source>
</evidence>
<dbReference type="VEuPathDB" id="VectorBase:SCAU000988"/>
<evidence type="ECO:0000313" key="4">
    <source>
        <dbReference type="Proteomes" id="UP000095300"/>
    </source>
</evidence>
<dbReference type="Proteomes" id="UP000095300">
    <property type="component" value="Unassembled WGS sequence"/>
</dbReference>
<name>A0A1I8NPU0_STOCA</name>
<keyword evidence="4" id="KW-1185">Reference proteome</keyword>
<dbReference type="KEGG" id="scac:106091629"/>
<evidence type="ECO:0000313" key="3">
    <source>
        <dbReference type="EnsemblMetazoa" id="SCAU000988-PA"/>
    </source>
</evidence>
<dbReference type="AlphaFoldDB" id="A0A1I8NPU0"/>
<accession>A0A1I8NPU0</accession>
<feature type="compositionally biased region" description="Polar residues" evidence="2">
    <location>
        <begin position="16"/>
        <end position="43"/>
    </location>
</feature>
<keyword evidence="1" id="KW-0175">Coiled coil</keyword>
<feature type="region of interest" description="Disordered" evidence="2">
    <location>
        <begin position="1"/>
        <end position="81"/>
    </location>
</feature>
<evidence type="ECO:0000256" key="2">
    <source>
        <dbReference type="SAM" id="MobiDB-lite"/>
    </source>
</evidence>
<feature type="compositionally biased region" description="Basic residues" evidence="2">
    <location>
        <begin position="59"/>
        <end position="70"/>
    </location>
</feature>
<protein>
    <submittedName>
        <fullName evidence="3">Uncharacterized protein</fullName>
    </submittedName>
</protein>
<organism evidence="3 4">
    <name type="scientific">Stomoxys calcitrans</name>
    <name type="common">Stable fly</name>
    <name type="synonym">Conops calcitrans</name>
    <dbReference type="NCBI Taxonomy" id="35570"/>
    <lineage>
        <taxon>Eukaryota</taxon>
        <taxon>Metazoa</taxon>
        <taxon>Ecdysozoa</taxon>
        <taxon>Arthropoda</taxon>
        <taxon>Hexapoda</taxon>
        <taxon>Insecta</taxon>
        <taxon>Pterygota</taxon>
        <taxon>Neoptera</taxon>
        <taxon>Endopterygota</taxon>
        <taxon>Diptera</taxon>
        <taxon>Brachycera</taxon>
        <taxon>Muscomorpha</taxon>
        <taxon>Muscoidea</taxon>
        <taxon>Muscidae</taxon>
        <taxon>Stomoxys</taxon>
    </lineage>
</organism>
<feature type="coiled-coil region" evidence="1">
    <location>
        <begin position="284"/>
        <end position="406"/>
    </location>
</feature>